<dbReference type="Proteomes" id="UP000244336">
    <property type="component" value="Chromosome 2"/>
</dbReference>
<feature type="region of interest" description="Disordered" evidence="1">
    <location>
        <begin position="1"/>
        <end position="82"/>
    </location>
</feature>
<evidence type="ECO:0000313" key="2">
    <source>
        <dbReference type="EMBL" id="PUZ68944.1"/>
    </source>
</evidence>
<dbReference type="AlphaFoldDB" id="A0A2T7EM84"/>
<feature type="compositionally biased region" description="Low complexity" evidence="1">
    <location>
        <begin position="37"/>
        <end position="47"/>
    </location>
</feature>
<proteinExistence type="predicted"/>
<protein>
    <submittedName>
        <fullName evidence="2">Uncharacterized protein</fullName>
    </submittedName>
</protein>
<dbReference type="EMBL" id="CM009750">
    <property type="protein sequence ID" value="PUZ68944.1"/>
    <property type="molecule type" value="Genomic_DNA"/>
</dbReference>
<evidence type="ECO:0000313" key="3">
    <source>
        <dbReference type="Proteomes" id="UP000244336"/>
    </source>
</evidence>
<keyword evidence="3" id="KW-1185">Reference proteome</keyword>
<dbReference type="Gramene" id="PUZ68944">
    <property type="protein sequence ID" value="PUZ68944"/>
    <property type="gene ID" value="GQ55_2G069300"/>
</dbReference>
<evidence type="ECO:0000256" key="1">
    <source>
        <dbReference type="SAM" id="MobiDB-lite"/>
    </source>
</evidence>
<name>A0A2T7EM84_9POAL</name>
<gene>
    <name evidence="2" type="ORF">GQ55_2G069300</name>
</gene>
<reference evidence="2 3" key="1">
    <citation type="submission" date="2018-04" db="EMBL/GenBank/DDBJ databases">
        <title>WGS assembly of Panicum hallii var. hallii HAL2.</title>
        <authorList>
            <person name="Lovell J."/>
            <person name="Jenkins J."/>
            <person name="Lowry D."/>
            <person name="Mamidi S."/>
            <person name="Sreedasyam A."/>
            <person name="Weng X."/>
            <person name="Barry K."/>
            <person name="Bonette J."/>
            <person name="Campitelli B."/>
            <person name="Daum C."/>
            <person name="Gordon S."/>
            <person name="Gould B."/>
            <person name="Lipzen A."/>
            <person name="MacQueen A."/>
            <person name="Palacio-Mejia J."/>
            <person name="Plott C."/>
            <person name="Shakirov E."/>
            <person name="Shu S."/>
            <person name="Yoshinaga Y."/>
            <person name="Zane M."/>
            <person name="Rokhsar D."/>
            <person name="Grimwood J."/>
            <person name="Schmutz J."/>
            <person name="Juenger T."/>
        </authorList>
    </citation>
    <scope>NUCLEOTIDE SEQUENCE [LARGE SCALE GENOMIC DNA]</scope>
    <source>
        <strain evidence="3">cv. HAL2</strain>
    </source>
</reference>
<organism evidence="2 3">
    <name type="scientific">Panicum hallii var. hallii</name>
    <dbReference type="NCBI Taxonomy" id="1504633"/>
    <lineage>
        <taxon>Eukaryota</taxon>
        <taxon>Viridiplantae</taxon>
        <taxon>Streptophyta</taxon>
        <taxon>Embryophyta</taxon>
        <taxon>Tracheophyta</taxon>
        <taxon>Spermatophyta</taxon>
        <taxon>Magnoliopsida</taxon>
        <taxon>Liliopsida</taxon>
        <taxon>Poales</taxon>
        <taxon>Poaceae</taxon>
        <taxon>PACMAD clade</taxon>
        <taxon>Panicoideae</taxon>
        <taxon>Panicodae</taxon>
        <taxon>Paniceae</taxon>
        <taxon>Panicinae</taxon>
        <taxon>Panicum</taxon>
        <taxon>Panicum sect. Panicum</taxon>
    </lineage>
</organism>
<sequence>MRSRRLRQTPLARPRRISCSPPPTSRAKPLHPVSPAGRISLRRSLPSGLGGGDRRKERKTCSPKIASRKPATHARSSPPGNALVHQMFTVDDNNGLSKLLRGIHQSHYDASPASEACISL</sequence>
<accession>A0A2T7EM84</accession>